<dbReference type="AlphaFoldDB" id="A0A540VIH7"/>
<dbReference type="EMBL" id="VIGC01000007">
    <property type="protein sequence ID" value="TQE96575.1"/>
    <property type="molecule type" value="Genomic_DNA"/>
</dbReference>
<protein>
    <recommendedName>
        <fullName evidence="4">Demethylmenaquinone methyltransferase</fullName>
        <ecNumber evidence="4">2.1.1.163</ecNumber>
    </recommendedName>
</protein>
<dbReference type="CDD" id="cd02440">
    <property type="entry name" value="AdoMet_MTases"/>
    <property type="match status" value="1"/>
</dbReference>
<dbReference type="PANTHER" id="PTHR43591:SF24">
    <property type="entry name" value="2-METHOXY-6-POLYPRENYL-1,4-BENZOQUINOL METHYLASE, MITOCHONDRIAL"/>
    <property type="match status" value="1"/>
</dbReference>
<feature type="binding site" evidence="4">
    <location>
        <position position="69"/>
    </location>
    <ligand>
        <name>S-adenosyl-L-methionine</name>
        <dbReference type="ChEBI" id="CHEBI:59789"/>
    </ligand>
</feature>
<comment type="function">
    <text evidence="4">Methyltransferase required for the conversion of demethylmenaquinol (DMKH2) to menaquinol (MKH2).</text>
</comment>
<dbReference type="PROSITE" id="PS01184">
    <property type="entry name" value="UBIE_2"/>
    <property type="match status" value="1"/>
</dbReference>
<comment type="similarity">
    <text evidence="4">Belongs to the class I-like SAM-binding methyltransferase superfamily. MenG/UbiE family.</text>
</comment>
<dbReference type="EC" id="2.1.1.163" evidence="4"/>
<accession>A0A540VIH7</accession>
<comment type="pathway">
    <text evidence="4">Quinol/quinone metabolism; menaquinone biosynthesis; menaquinol from 1,4-dihydroxy-2-naphthoate: step 2/2.</text>
</comment>
<gene>
    <name evidence="4" type="primary">menG</name>
    <name evidence="5" type="ORF">FKZ61_06685</name>
</gene>
<feature type="binding site" evidence="4">
    <location>
        <begin position="113"/>
        <end position="114"/>
    </location>
    <ligand>
        <name>S-adenosyl-L-methionine</name>
        <dbReference type="ChEBI" id="CHEBI:59789"/>
    </ligand>
</feature>
<sequence length="240" mass="26594">MKKPSVEPILPPPAEKPRYVNRMFARIAHSYDLMNRLMSAGQDQRWRRKLVELCDLPPRGRLLDVGTGTGDIAYTALARMPGIQAVGTDFTYEMMAVGQAKAHGRSLPFVQADTLALPFPDNTFDAVVSGFLLRNVVDRVGALREQARVTRPGGRVVCLETTPPSHTILGPLFQFYFFKVVPVIGGLVSGDRDAYAYLPHSTLEFPEPSVLAHLMEKAGLRHVFYEELMFGTVAIHVGTK</sequence>
<dbReference type="HAMAP" id="MF_01813">
    <property type="entry name" value="MenG_UbiE_methyltr"/>
    <property type="match status" value="1"/>
</dbReference>
<evidence type="ECO:0000256" key="2">
    <source>
        <dbReference type="ARBA" id="ARBA00022679"/>
    </source>
</evidence>
<proteinExistence type="inferred from homology"/>
<dbReference type="InterPro" id="IPR029063">
    <property type="entry name" value="SAM-dependent_MTases_sf"/>
</dbReference>
<dbReference type="PROSITE" id="PS01183">
    <property type="entry name" value="UBIE_1"/>
    <property type="match status" value="1"/>
</dbReference>
<name>A0A540VIH7_9CHLR</name>
<dbReference type="InterPro" id="IPR023576">
    <property type="entry name" value="UbiE/COQ5_MeTrFase_CS"/>
</dbReference>
<evidence type="ECO:0000313" key="5">
    <source>
        <dbReference type="EMBL" id="TQE96575.1"/>
    </source>
</evidence>
<dbReference type="GO" id="GO:0032259">
    <property type="term" value="P:methylation"/>
    <property type="evidence" value="ECO:0007669"/>
    <property type="project" value="UniProtKB-KW"/>
</dbReference>
<evidence type="ECO:0000256" key="3">
    <source>
        <dbReference type="ARBA" id="ARBA00022691"/>
    </source>
</evidence>
<keyword evidence="6" id="KW-1185">Reference proteome</keyword>
<comment type="catalytic activity">
    <reaction evidence="4">
        <text>a 2-demethylmenaquinol + S-adenosyl-L-methionine = a menaquinol + S-adenosyl-L-homocysteine + H(+)</text>
        <dbReference type="Rhea" id="RHEA:42640"/>
        <dbReference type="Rhea" id="RHEA-COMP:9539"/>
        <dbReference type="Rhea" id="RHEA-COMP:9563"/>
        <dbReference type="ChEBI" id="CHEBI:15378"/>
        <dbReference type="ChEBI" id="CHEBI:18151"/>
        <dbReference type="ChEBI" id="CHEBI:55437"/>
        <dbReference type="ChEBI" id="CHEBI:57856"/>
        <dbReference type="ChEBI" id="CHEBI:59789"/>
        <dbReference type="EC" id="2.1.1.163"/>
    </reaction>
</comment>
<dbReference type="Proteomes" id="UP000317371">
    <property type="component" value="Unassembled WGS sequence"/>
</dbReference>
<dbReference type="InParanoid" id="A0A540VIH7"/>
<dbReference type="GO" id="GO:0009234">
    <property type="term" value="P:menaquinone biosynthetic process"/>
    <property type="evidence" value="ECO:0007669"/>
    <property type="project" value="UniProtKB-UniRule"/>
</dbReference>
<organism evidence="5 6">
    <name type="scientific">Litorilinea aerophila</name>
    <dbReference type="NCBI Taxonomy" id="1204385"/>
    <lineage>
        <taxon>Bacteria</taxon>
        <taxon>Bacillati</taxon>
        <taxon>Chloroflexota</taxon>
        <taxon>Caldilineae</taxon>
        <taxon>Caldilineales</taxon>
        <taxon>Caldilineaceae</taxon>
        <taxon>Litorilinea</taxon>
    </lineage>
</organism>
<keyword evidence="3 4" id="KW-0949">S-adenosyl-L-methionine</keyword>
<comment type="caution">
    <text evidence="5">The sequence shown here is derived from an EMBL/GenBank/DDBJ whole genome shotgun (WGS) entry which is preliminary data.</text>
</comment>
<keyword evidence="4" id="KW-0474">Menaquinone biosynthesis</keyword>
<feature type="binding site" evidence="4">
    <location>
        <position position="89"/>
    </location>
    <ligand>
        <name>S-adenosyl-L-methionine</name>
        <dbReference type="ChEBI" id="CHEBI:59789"/>
    </ligand>
</feature>
<evidence type="ECO:0000313" key="6">
    <source>
        <dbReference type="Proteomes" id="UP000317371"/>
    </source>
</evidence>
<dbReference type="Gene3D" id="3.40.50.150">
    <property type="entry name" value="Vaccinia Virus protein VP39"/>
    <property type="match status" value="1"/>
</dbReference>
<dbReference type="InterPro" id="IPR004033">
    <property type="entry name" value="UbiE/COQ5_MeTrFase"/>
</dbReference>
<keyword evidence="2 4" id="KW-0808">Transferase</keyword>
<keyword evidence="1 4" id="KW-0489">Methyltransferase</keyword>
<dbReference type="FunCoup" id="A0A540VIH7">
    <property type="interactions" value="542"/>
</dbReference>
<dbReference type="RefSeq" id="WP_141609317.1">
    <property type="nucleotide sequence ID" value="NZ_VIGC02000007.1"/>
</dbReference>
<dbReference type="PANTHER" id="PTHR43591">
    <property type="entry name" value="METHYLTRANSFERASE"/>
    <property type="match status" value="1"/>
</dbReference>
<dbReference type="GO" id="GO:0043770">
    <property type="term" value="F:demethylmenaquinone methyltransferase activity"/>
    <property type="evidence" value="ECO:0007669"/>
    <property type="project" value="UniProtKB-UniRule"/>
</dbReference>
<dbReference type="UniPathway" id="UPA00079">
    <property type="reaction ID" value="UER00169"/>
</dbReference>
<dbReference type="Pfam" id="PF01209">
    <property type="entry name" value="Ubie_methyltran"/>
    <property type="match status" value="1"/>
</dbReference>
<evidence type="ECO:0000256" key="1">
    <source>
        <dbReference type="ARBA" id="ARBA00022603"/>
    </source>
</evidence>
<dbReference type="PROSITE" id="PS51608">
    <property type="entry name" value="SAM_MT_UBIE"/>
    <property type="match status" value="1"/>
</dbReference>
<comment type="caution">
    <text evidence="4">Lacks conserved residue(s) required for the propagation of feature annotation.</text>
</comment>
<dbReference type="NCBIfam" id="TIGR01934">
    <property type="entry name" value="MenG_MenH_UbiE"/>
    <property type="match status" value="1"/>
</dbReference>
<dbReference type="OrthoDB" id="9808140at2"/>
<reference evidence="5 6" key="1">
    <citation type="submission" date="2019-06" db="EMBL/GenBank/DDBJ databases">
        <title>Genome sequence of Litorilinea aerophila BAA-2444.</title>
        <authorList>
            <person name="Maclea K.S."/>
            <person name="Maurais E.G."/>
            <person name="Iannazzi L.C."/>
        </authorList>
    </citation>
    <scope>NUCLEOTIDE SEQUENCE [LARGE SCALE GENOMIC DNA]</scope>
    <source>
        <strain evidence="5 6">ATCC BAA-2444</strain>
    </source>
</reference>
<dbReference type="SUPFAM" id="SSF53335">
    <property type="entry name" value="S-adenosyl-L-methionine-dependent methyltransferases"/>
    <property type="match status" value="1"/>
</dbReference>
<evidence type="ECO:0000256" key="4">
    <source>
        <dbReference type="HAMAP-Rule" id="MF_01813"/>
    </source>
</evidence>